<evidence type="ECO:0000313" key="10">
    <source>
        <dbReference type="EMBL" id="MEP7729291.1"/>
    </source>
</evidence>
<keyword evidence="7 8" id="KW-0472">Membrane</keyword>
<dbReference type="Proteomes" id="UP001471651">
    <property type="component" value="Unassembled WGS sequence"/>
</dbReference>
<comment type="similarity">
    <text evidence="2">Belongs to the major facilitator superfamily. EmrB family.</text>
</comment>
<feature type="transmembrane region" description="Helical" evidence="8">
    <location>
        <begin position="165"/>
        <end position="187"/>
    </location>
</feature>
<dbReference type="InterPro" id="IPR036259">
    <property type="entry name" value="MFS_trans_sf"/>
</dbReference>
<feature type="transmembrane region" description="Helical" evidence="8">
    <location>
        <begin position="199"/>
        <end position="219"/>
    </location>
</feature>
<evidence type="ECO:0000256" key="1">
    <source>
        <dbReference type="ARBA" id="ARBA00004651"/>
    </source>
</evidence>
<dbReference type="NCBIfam" id="TIGR00711">
    <property type="entry name" value="efflux_EmrB"/>
    <property type="match status" value="1"/>
</dbReference>
<feature type="transmembrane region" description="Helical" evidence="8">
    <location>
        <begin position="108"/>
        <end position="128"/>
    </location>
</feature>
<evidence type="ECO:0000256" key="5">
    <source>
        <dbReference type="ARBA" id="ARBA00022692"/>
    </source>
</evidence>
<feature type="transmembrane region" description="Helical" evidence="8">
    <location>
        <begin position="399"/>
        <end position="418"/>
    </location>
</feature>
<keyword evidence="4" id="KW-1003">Cell membrane</keyword>
<dbReference type="PANTHER" id="PTHR42718">
    <property type="entry name" value="MAJOR FACILITATOR SUPERFAMILY MULTIDRUG TRANSPORTER MFSC"/>
    <property type="match status" value="1"/>
</dbReference>
<feature type="transmembrane region" description="Helical" evidence="8">
    <location>
        <begin position="331"/>
        <end position="352"/>
    </location>
</feature>
<keyword evidence="6 8" id="KW-1133">Transmembrane helix</keyword>
<dbReference type="Gene3D" id="1.20.1720.10">
    <property type="entry name" value="Multidrug resistance protein D"/>
    <property type="match status" value="1"/>
</dbReference>
<evidence type="ECO:0000256" key="3">
    <source>
        <dbReference type="ARBA" id="ARBA00022448"/>
    </source>
</evidence>
<evidence type="ECO:0000259" key="9">
    <source>
        <dbReference type="PROSITE" id="PS50850"/>
    </source>
</evidence>
<keyword evidence="3" id="KW-0813">Transport</keyword>
<keyword evidence="11" id="KW-1185">Reference proteome</keyword>
<feature type="transmembrane region" description="Helical" evidence="8">
    <location>
        <begin position="231"/>
        <end position="249"/>
    </location>
</feature>
<evidence type="ECO:0000256" key="8">
    <source>
        <dbReference type="SAM" id="Phobius"/>
    </source>
</evidence>
<organism evidence="10 11">
    <name type="scientific">Marinomonas primoryensis</name>
    <dbReference type="NCBI Taxonomy" id="178399"/>
    <lineage>
        <taxon>Bacteria</taxon>
        <taxon>Pseudomonadati</taxon>
        <taxon>Pseudomonadota</taxon>
        <taxon>Gammaproteobacteria</taxon>
        <taxon>Oceanospirillales</taxon>
        <taxon>Oceanospirillaceae</taxon>
        <taxon>Marinomonas</taxon>
    </lineage>
</organism>
<dbReference type="PRINTS" id="PR01036">
    <property type="entry name" value="TCRTETB"/>
</dbReference>
<comment type="subcellular location">
    <subcellularLocation>
        <location evidence="1">Cell membrane</location>
        <topology evidence="1">Multi-pass membrane protein</topology>
    </subcellularLocation>
</comment>
<reference evidence="10 11" key="1">
    <citation type="submission" date="2024-05" db="EMBL/GenBank/DDBJ databases">
        <authorList>
            <person name="Busch G.E."/>
            <person name="Sharma I."/>
        </authorList>
    </citation>
    <scope>NUCLEOTIDE SEQUENCE [LARGE SCALE GENOMIC DNA]</scope>
    <source>
        <strain evidence="10 11">23GB23</strain>
    </source>
</reference>
<dbReference type="InterPro" id="IPR004638">
    <property type="entry name" value="EmrB-like"/>
</dbReference>
<protein>
    <submittedName>
        <fullName evidence="10">DHA2 family efflux MFS transporter permease subunit</fullName>
    </submittedName>
</protein>
<sequence>MRDVVAIHPAWVLFCVILGTTTVSLNNSTINPAIPVFIERFDLSPMLATWIMAAFMTSMGITMPLTHYLSQKLGRKCLYLTGIGIFLVGSVIGAWANSIEAILTARVIQGIASGLIIPLSLALIYAVYPKSERGRITGIWGAAVMLSPAVGPLIGSLIIETFSWPALFLINLPFAFVALVVGIVALPKAKQENSSPFDGVGYLLISFGIGILLFATGQIRSLEDVKQLNNLLLMCVGISLLIGFVIWSLKHPNPLLDLTLFSITGYRYSTIIAVAQAIAMFETLFLLPLLIQMVLGLSPIVTGLLLLTTAVCASLAGQFAGKQLDKNGPQCVVTCGLLIGGGATLGLGLIPINSPLWLLYLVCALRGIGVGLSYIPITTAGINTLPDTMVTQGSVMNNISRRLCSSLMLVLGAIWLELSLNQTGVSLSEQYASAISDLFLVTGSLILITFPLALFFPKEQEHFSKEHGIRPLSINHQPLSNKEDKL</sequence>
<evidence type="ECO:0000256" key="4">
    <source>
        <dbReference type="ARBA" id="ARBA00022475"/>
    </source>
</evidence>
<gene>
    <name evidence="10" type="ORF">ABKW32_07555</name>
</gene>
<feature type="transmembrane region" description="Helical" evidence="8">
    <location>
        <begin position="438"/>
        <end position="456"/>
    </location>
</feature>
<dbReference type="SUPFAM" id="SSF103473">
    <property type="entry name" value="MFS general substrate transporter"/>
    <property type="match status" value="1"/>
</dbReference>
<feature type="transmembrane region" description="Helical" evidence="8">
    <location>
        <begin position="77"/>
        <end position="96"/>
    </location>
</feature>
<feature type="transmembrane region" description="Helical" evidence="8">
    <location>
        <begin position="140"/>
        <end position="159"/>
    </location>
</feature>
<dbReference type="EMBL" id="JBDYKN010000005">
    <property type="protein sequence ID" value="MEP7729291.1"/>
    <property type="molecule type" value="Genomic_DNA"/>
</dbReference>
<evidence type="ECO:0000256" key="2">
    <source>
        <dbReference type="ARBA" id="ARBA00008537"/>
    </source>
</evidence>
<dbReference type="InterPro" id="IPR020846">
    <property type="entry name" value="MFS_dom"/>
</dbReference>
<dbReference type="Pfam" id="PF07690">
    <property type="entry name" value="MFS_1"/>
    <property type="match status" value="1"/>
</dbReference>
<feature type="transmembrane region" description="Helical" evidence="8">
    <location>
        <begin position="270"/>
        <end position="291"/>
    </location>
</feature>
<evidence type="ECO:0000256" key="7">
    <source>
        <dbReference type="ARBA" id="ARBA00023136"/>
    </source>
</evidence>
<dbReference type="PROSITE" id="PS50850">
    <property type="entry name" value="MFS"/>
    <property type="match status" value="1"/>
</dbReference>
<evidence type="ECO:0000256" key="6">
    <source>
        <dbReference type="ARBA" id="ARBA00022989"/>
    </source>
</evidence>
<evidence type="ECO:0000313" key="11">
    <source>
        <dbReference type="Proteomes" id="UP001471651"/>
    </source>
</evidence>
<feature type="domain" description="Major facilitator superfamily (MFS) profile" evidence="9">
    <location>
        <begin position="12"/>
        <end position="461"/>
    </location>
</feature>
<feature type="transmembrane region" description="Helical" evidence="8">
    <location>
        <begin position="358"/>
        <end position="378"/>
    </location>
</feature>
<name>A0ABV0KZ31_9GAMM</name>
<dbReference type="PANTHER" id="PTHR42718:SF9">
    <property type="entry name" value="MAJOR FACILITATOR SUPERFAMILY MULTIDRUG TRANSPORTER MFSC"/>
    <property type="match status" value="1"/>
</dbReference>
<keyword evidence="5 8" id="KW-0812">Transmembrane</keyword>
<dbReference type="InterPro" id="IPR011701">
    <property type="entry name" value="MFS"/>
</dbReference>
<comment type="caution">
    <text evidence="10">The sequence shown here is derived from an EMBL/GenBank/DDBJ whole genome shotgun (WGS) entry which is preliminary data.</text>
</comment>
<dbReference type="RefSeq" id="WP_348576655.1">
    <property type="nucleotide sequence ID" value="NZ_JBDYKN010000005.1"/>
</dbReference>
<dbReference type="Gene3D" id="1.20.1250.20">
    <property type="entry name" value="MFS general substrate transporter like domains"/>
    <property type="match status" value="1"/>
</dbReference>
<accession>A0ABV0KZ31</accession>
<proteinExistence type="inferred from homology"/>
<feature type="transmembrane region" description="Helical" evidence="8">
    <location>
        <begin position="43"/>
        <end position="65"/>
    </location>
</feature>
<feature type="transmembrane region" description="Helical" evidence="8">
    <location>
        <begin position="297"/>
        <end position="319"/>
    </location>
</feature>